<dbReference type="Pfam" id="PF01315">
    <property type="entry name" value="Ald_Xan_dh_C"/>
    <property type="match status" value="1"/>
</dbReference>
<dbReference type="InterPro" id="IPR002346">
    <property type="entry name" value="Mopterin_DH_FAD-bd"/>
</dbReference>
<feature type="binding site" evidence="15">
    <location>
        <position position="53"/>
    </location>
    <ligand>
        <name>[2Fe-2S] cluster</name>
        <dbReference type="ChEBI" id="CHEBI:190135"/>
        <label>1</label>
    </ligand>
</feature>
<dbReference type="InterPro" id="IPR008274">
    <property type="entry name" value="AldOxase/xan_DH_MoCoBD1"/>
</dbReference>
<feature type="binding site" evidence="15">
    <location>
        <position position="58"/>
    </location>
    <ligand>
        <name>[2Fe-2S] cluster</name>
        <dbReference type="ChEBI" id="CHEBI:190135"/>
        <label>1</label>
    </ligand>
</feature>
<dbReference type="Gene3D" id="3.30.390.50">
    <property type="entry name" value="CO dehydrogenase flavoprotein, C-terminal domain"/>
    <property type="match status" value="1"/>
</dbReference>
<dbReference type="Gene3D" id="3.30.465.10">
    <property type="match status" value="1"/>
</dbReference>
<evidence type="ECO:0000256" key="8">
    <source>
        <dbReference type="ARBA" id="ARBA00023002"/>
    </source>
</evidence>
<accession>A0A8T0GZM3</accession>
<evidence type="ECO:0000256" key="12">
    <source>
        <dbReference type="ARBA" id="ARBA00034078"/>
    </source>
</evidence>
<comment type="caution">
    <text evidence="18">The sequence shown here is derived from an EMBL/GenBank/DDBJ whole genome shotgun (WGS) entry which is preliminary data.</text>
</comment>
<comment type="cofactor">
    <cofactor evidence="1 14">
        <name>FAD</name>
        <dbReference type="ChEBI" id="CHEBI:57692"/>
    </cofactor>
</comment>
<dbReference type="InterPro" id="IPR036010">
    <property type="entry name" value="2Fe-2S_ferredoxin-like_sf"/>
</dbReference>
<keyword evidence="3 15" id="KW-0500">Molybdenum</keyword>
<keyword evidence="11" id="KW-0520">NAD</keyword>
<gene>
    <name evidence="18" type="ORF">KC19_8G164900</name>
</gene>
<dbReference type="PANTHER" id="PTHR11908:SF132">
    <property type="entry name" value="ALDEHYDE OXIDASE 1-RELATED"/>
    <property type="match status" value="1"/>
</dbReference>
<feature type="binding site" evidence="15">
    <location>
        <position position="83"/>
    </location>
    <ligand>
        <name>[2Fe-2S] cluster</name>
        <dbReference type="ChEBI" id="CHEBI:190135"/>
        <label>1</label>
    </ligand>
</feature>
<dbReference type="Pfam" id="PF01799">
    <property type="entry name" value="Fer2_2"/>
    <property type="match status" value="1"/>
</dbReference>
<evidence type="ECO:0000256" key="14">
    <source>
        <dbReference type="PIRSR" id="PIRSR000127-2"/>
    </source>
</evidence>
<evidence type="ECO:0000259" key="17">
    <source>
        <dbReference type="PROSITE" id="PS51387"/>
    </source>
</evidence>
<dbReference type="SUPFAM" id="SSF56176">
    <property type="entry name" value="FAD-binding/transporter-associated domain-like"/>
    <property type="match status" value="1"/>
</dbReference>
<dbReference type="InterPro" id="IPR005107">
    <property type="entry name" value="CO_DH_flav_C"/>
</dbReference>
<evidence type="ECO:0000256" key="5">
    <source>
        <dbReference type="ARBA" id="ARBA00022714"/>
    </source>
</evidence>
<dbReference type="InterPro" id="IPR036683">
    <property type="entry name" value="CO_DH_flav_C_dom_sf"/>
</dbReference>
<dbReference type="InterPro" id="IPR036856">
    <property type="entry name" value="Ald_Oxase/Xan_DH_a/b_sf"/>
</dbReference>
<feature type="domain" description="FAD-binding PCMH-type" evidence="17">
    <location>
        <begin position="261"/>
        <end position="446"/>
    </location>
</feature>
<evidence type="ECO:0000256" key="3">
    <source>
        <dbReference type="ARBA" id="ARBA00022505"/>
    </source>
</evidence>
<keyword evidence="7 14" id="KW-0274">FAD</keyword>
<dbReference type="InterPro" id="IPR016166">
    <property type="entry name" value="FAD-bd_PCMH"/>
</dbReference>
<dbReference type="InterPro" id="IPR046867">
    <property type="entry name" value="AldOxase/xan_DH_MoCoBD2"/>
</dbReference>
<comment type="similarity">
    <text evidence="2">Belongs to the xanthine dehydrogenase family.</text>
</comment>
<dbReference type="SUPFAM" id="SSF54665">
    <property type="entry name" value="CO dehydrogenase molybdoprotein N-domain-like"/>
    <property type="match status" value="1"/>
</dbReference>
<dbReference type="Gene3D" id="1.10.150.120">
    <property type="entry name" value="[2Fe-2S]-binding domain"/>
    <property type="match status" value="1"/>
</dbReference>
<dbReference type="PANTHER" id="PTHR11908">
    <property type="entry name" value="XANTHINE DEHYDROGENASE"/>
    <property type="match status" value="1"/>
</dbReference>
<feature type="binding site" evidence="15">
    <location>
        <position position="126"/>
    </location>
    <ligand>
        <name>[2Fe-2S] cluster</name>
        <dbReference type="ChEBI" id="CHEBI:190135"/>
        <label>2</label>
    </ligand>
</feature>
<dbReference type="Proteomes" id="UP000822688">
    <property type="component" value="Chromosome 8"/>
</dbReference>
<dbReference type="Gene3D" id="3.30.43.10">
    <property type="entry name" value="Uridine Diphospho-n-acetylenolpyruvylglucosamine Reductase, domain 2"/>
    <property type="match status" value="1"/>
</dbReference>
<keyword evidence="5 15" id="KW-0001">2Fe-2S</keyword>
<keyword evidence="8" id="KW-0560">Oxidoreductase</keyword>
<dbReference type="EMBL" id="CM026429">
    <property type="protein sequence ID" value="KAG0565106.1"/>
    <property type="molecule type" value="Genomic_DNA"/>
</dbReference>
<dbReference type="SUPFAM" id="SSF55447">
    <property type="entry name" value="CO dehydrogenase flavoprotein C-terminal domain-like"/>
    <property type="match status" value="1"/>
</dbReference>
<dbReference type="GO" id="GO:0071949">
    <property type="term" value="F:FAD binding"/>
    <property type="evidence" value="ECO:0007669"/>
    <property type="project" value="InterPro"/>
</dbReference>
<feature type="active site" description="Proton acceptor" evidence="13">
    <location>
        <position position="1290"/>
    </location>
</feature>
<dbReference type="InterPro" id="IPR036318">
    <property type="entry name" value="FAD-bd_PCMH-like_sf"/>
</dbReference>
<protein>
    <recommendedName>
        <fullName evidence="20">Aldehyde oxidase</fullName>
    </recommendedName>
</protein>
<dbReference type="InterPro" id="IPR037165">
    <property type="entry name" value="AldOxase/xan_DH_Mopterin-bd_sf"/>
</dbReference>
<organism evidence="18 19">
    <name type="scientific">Ceratodon purpureus</name>
    <name type="common">Fire moss</name>
    <name type="synonym">Dicranum purpureum</name>
    <dbReference type="NCBI Taxonomy" id="3225"/>
    <lineage>
        <taxon>Eukaryota</taxon>
        <taxon>Viridiplantae</taxon>
        <taxon>Streptophyta</taxon>
        <taxon>Embryophyta</taxon>
        <taxon>Bryophyta</taxon>
        <taxon>Bryophytina</taxon>
        <taxon>Bryopsida</taxon>
        <taxon>Dicranidae</taxon>
        <taxon>Pseudoditrichales</taxon>
        <taxon>Ditrichaceae</taxon>
        <taxon>Ceratodon</taxon>
    </lineage>
</organism>
<dbReference type="Gene3D" id="3.10.20.30">
    <property type="match status" value="1"/>
</dbReference>
<dbReference type="InterPro" id="IPR001041">
    <property type="entry name" value="2Fe-2S_ferredoxin-type"/>
</dbReference>
<dbReference type="InterPro" id="IPR012675">
    <property type="entry name" value="Beta-grasp_dom_sf"/>
</dbReference>
<dbReference type="GO" id="GO:0051537">
    <property type="term" value="F:2 iron, 2 sulfur cluster binding"/>
    <property type="evidence" value="ECO:0007669"/>
    <property type="project" value="UniProtKB-KW"/>
</dbReference>
<evidence type="ECO:0000313" key="19">
    <source>
        <dbReference type="Proteomes" id="UP000822688"/>
    </source>
</evidence>
<sequence>MGAPAALKSTPSSKPLVFALNGQRVELASVDPATTLLSYIRSETRFKGPKRGCGEGGCGACVVMLARYNPQTKEVKESSVNSCLVMLCSVDGCAITTTEGLCKTRIDFHAVHKRISAFHGSQCGFCTPGMSMAIYGCLKHDQQQQAAQGIESPTRPSCEKLERALQGNICRCTGYRPLLDVCKTFASDVDLEDLGVNTCWTDKAGAKAENLPVYDPKSDPQFPQFLIDELETPEIHSNGNAEHAQLASLDARFTHVESSKEGESERAWVSTSSLADLSAALEALSGRNQKVKLVVGNTSAGYYKDLRQVDVFVDISQIPELLTVRRDARGLELGAATRIAELVDYLEEWSKSSVAEALADHLKKLAGGHVRNWGSVGGNLVMAQKFGFASDVATVLLGAGASVKVVALKGFNADVTELSLEEFLEKGSTLGENRILQSVYIPLESGPTETVFKTFRGAPRPYGNALSFANAAFLVQVSRSEQNRTVVIQTARLAFGAFGTKHAIRALRVEELLKGKSLTLGLVKEAVEVLKTDVVPLEVTPTKDYRVSLVVGFLFDFLNSLLSGEPTLTPTHLFPHIGKQQFTVSDEHYPISQPTSKFQSQNQASGEAVYVDDIPSPPGCLHAAFVLSSEPYAKIKGVDSAAALGSVGAVAYVSASDIPGKNIGIINPFNQEKEPLFVDGIVGYVGQPLGVVVADTYDNARIAAGKVNVNYDTHSVGAPVMTCDDAVTRNSFFSIPPMFVGPPIGDIEKGLSAADFKSSATVSTKSQSHFYMETQTTLAIPDEDGCITIYTASQSIDCVQQVIAVCLGIPIHNVRVITRRLGGAFGGKAFRNQQIAAAVAVAAYKLRRPIRISLDRNTDMQMIGGRFLTKTNYTVGFTKTGKITALKADVLMEAGWFIDATNVLPMTITNSLKKYNYGSMNINYILCKTNNVPKTATRAPGDCEGSAIADAVLDHVASYLGLSGNKVRDVNLHTLESVSQFHGDAVGDANGFTLPIIWNRLKSRLKMEEREEEIEVFNEQSRWIKRGLSMVTCTFHALAASNIATVSIFQDGSIVVEVGGVEMGQGLYTKVRQAVAYCLSPLWNKSKDVDMLGMIRVIQADSLSLPNSFCDGGSTTSEGTCAAAQTACTVLVQRLQPVKEQLAKNQADGMVAWELLCLTAKQMQVDMQSHERWSPVPMASYLVYGVGASEVEVNTLTGETRILATNLIHDGGKSLNPALDIGQIEGAFVMGAGYFLTEDVVRDAKGKLLSDGTWTYKPPTIDTIPQKFNVELYNSPTHKDRIFSSKGIGEPPLTLATSVFSAVRYAIQAARKDYFGGTASGDMFEFSQPATTDKVKSLCGLDNVEQYLEATLKRSKTIPHGKLS</sequence>
<evidence type="ECO:0000256" key="2">
    <source>
        <dbReference type="ARBA" id="ARBA00006849"/>
    </source>
</evidence>
<dbReference type="SMART" id="SM01008">
    <property type="entry name" value="Ald_Xan_dh_C"/>
    <property type="match status" value="1"/>
</dbReference>
<dbReference type="PROSITE" id="PS51085">
    <property type="entry name" value="2FE2S_FER_2"/>
    <property type="match status" value="1"/>
</dbReference>
<dbReference type="SUPFAM" id="SSF47741">
    <property type="entry name" value="CO dehydrogenase ISP C-domain like"/>
    <property type="match status" value="1"/>
</dbReference>
<keyword evidence="10 15" id="KW-0411">Iron-sulfur</keyword>
<dbReference type="InterPro" id="IPR000674">
    <property type="entry name" value="Ald_Oxase/Xan_DH_a/b"/>
</dbReference>
<evidence type="ECO:0000256" key="4">
    <source>
        <dbReference type="ARBA" id="ARBA00022630"/>
    </source>
</evidence>
<dbReference type="Pfam" id="PF00111">
    <property type="entry name" value="Fer2"/>
    <property type="match status" value="1"/>
</dbReference>
<feature type="binding site" evidence="15">
    <location>
        <position position="938"/>
    </location>
    <ligand>
        <name>Mo-molybdopterin</name>
        <dbReference type="ChEBI" id="CHEBI:71302"/>
    </ligand>
    <ligandPart>
        <name>Mo</name>
        <dbReference type="ChEBI" id="CHEBI:28685"/>
    </ligandPart>
</feature>
<dbReference type="FunFam" id="3.30.365.10:FF:000001">
    <property type="entry name" value="Xanthine dehydrogenase oxidase"/>
    <property type="match status" value="1"/>
</dbReference>
<dbReference type="PROSITE" id="PS00197">
    <property type="entry name" value="2FE2S_FER_1"/>
    <property type="match status" value="1"/>
</dbReference>
<feature type="binding site" evidence="14">
    <location>
        <position position="456"/>
    </location>
    <ligand>
        <name>FAD</name>
        <dbReference type="ChEBI" id="CHEBI:57692"/>
    </ligand>
</feature>
<dbReference type="InterPro" id="IPR036884">
    <property type="entry name" value="2Fe-2S-bd_dom_sf"/>
</dbReference>
<comment type="cofactor">
    <cofactor evidence="15">
        <name>[2Fe-2S] cluster</name>
        <dbReference type="ChEBI" id="CHEBI:190135"/>
    </cofactor>
    <text evidence="15">Binds 2 [2Fe-2S] clusters.</text>
</comment>
<evidence type="ECO:0000256" key="6">
    <source>
        <dbReference type="ARBA" id="ARBA00022723"/>
    </source>
</evidence>
<dbReference type="Gene3D" id="3.30.365.10">
    <property type="entry name" value="Aldehyde oxidase/xanthine dehydrogenase, molybdopterin binding domain"/>
    <property type="match status" value="4"/>
</dbReference>
<evidence type="ECO:0000256" key="9">
    <source>
        <dbReference type="ARBA" id="ARBA00023004"/>
    </source>
</evidence>
<keyword evidence="19" id="KW-1185">Reference proteome</keyword>
<dbReference type="Gene3D" id="3.90.1170.50">
    <property type="entry name" value="Aldehyde oxidase/xanthine dehydrogenase, a/b hammerhead"/>
    <property type="match status" value="1"/>
</dbReference>
<dbReference type="InterPro" id="IPR016208">
    <property type="entry name" value="Ald_Oxase/xanthine_DH-like"/>
</dbReference>
<dbReference type="InterPro" id="IPR016167">
    <property type="entry name" value="FAD-bd_PCMH_sub1"/>
</dbReference>
<dbReference type="InterPro" id="IPR002888">
    <property type="entry name" value="2Fe-2S-bd"/>
</dbReference>
<dbReference type="Pfam" id="PF02738">
    <property type="entry name" value="MoCoBD_1"/>
    <property type="match status" value="1"/>
</dbReference>
<feature type="binding site" evidence="15">
    <location>
        <position position="794"/>
    </location>
    <ligand>
        <name>Mo-molybdopterin</name>
        <dbReference type="ChEBI" id="CHEBI:71302"/>
    </ligand>
    <ligandPart>
        <name>Mo</name>
        <dbReference type="ChEBI" id="CHEBI:28685"/>
    </ligandPart>
</feature>
<dbReference type="Pfam" id="PF20256">
    <property type="entry name" value="MoCoBD_2"/>
    <property type="match status" value="1"/>
</dbReference>
<evidence type="ECO:0000256" key="13">
    <source>
        <dbReference type="PIRSR" id="PIRSR000127-1"/>
    </source>
</evidence>
<feature type="binding site" evidence="14">
    <location>
        <begin position="375"/>
        <end position="379"/>
    </location>
    <ligand>
        <name>FAD</name>
        <dbReference type="ChEBI" id="CHEBI:57692"/>
    </ligand>
</feature>
<feature type="binding site" evidence="15">
    <location>
        <position position="1113"/>
    </location>
    <ligand>
        <name>Mo-molybdopterin</name>
        <dbReference type="ChEBI" id="CHEBI:71302"/>
    </ligand>
    <ligandPart>
        <name>Mo</name>
        <dbReference type="ChEBI" id="CHEBI:28685"/>
    </ligandPart>
</feature>
<evidence type="ECO:0000256" key="7">
    <source>
        <dbReference type="ARBA" id="ARBA00022827"/>
    </source>
</evidence>
<dbReference type="PIRSF" id="PIRSF000127">
    <property type="entry name" value="Xanthine_DH"/>
    <property type="match status" value="1"/>
</dbReference>
<feature type="binding site" evidence="15">
    <location>
        <position position="825"/>
    </location>
    <ligand>
        <name>Mo-molybdopterin</name>
        <dbReference type="ChEBI" id="CHEBI:71302"/>
    </ligand>
    <ligandPart>
        <name>Mo</name>
        <dbReference type="ChEBI" id="CHEBI:28685"/>
    </ligandPart>
</feature>
<dbReference type="SUPFAM" id="SSF54292">
    <property type="entry name" value="2Fe-2S ferredoxin-like"/>
    <property type="match status" value="1"/>
</dbReference>
<evidence type="ECO:0008006" key="20">
    <source>
        <dbReference type="Google" id="ProtNLM"/>
    </source>
</evidence>
<comment type="cofactor">
    <cofactor evidence="15">
        <name>Mo-molybdopterin</name>
        <dbReference type="ChEBI" id="CHEBI:71302"/>
    </cofactor>
    <text evidence="15">Binds 1 Mo-molybdopterin (Mo-MPT) cofactor per subunit.</text>
</comment>
<feature type="binding site" evidence="14">
    <location>
        <position position="436"/>
    </location>
    <ligand>
        <name>FAD</name>
        <dbReference type="ChEBI" id="CHEBI:57692"/>
    </ligand>
</feature>
<dbReference type="GO" id="GO:0016491">
    <property type="term" value="F:oxidoreductase activity"/>
    <property type="evidence" value="ECO:0007669"/>
    <property type="project" value="UniProtKB-KW"/>
</dbReference>
<dbReference type="PROSITE" id="PS51387">
    <property type="entry name" value="FAD_PCMH"/>
    <property type="match status" value="1"/>
</dbReference>
<evidence type="ECO:0000259" key="16">
    <source>
        <dbReference type="PROSITE" id="PS51085"/>
    </source>
</evidence>
<dbReference type="SMART" id="SM01092">
    <property type="entry name" value="CO_deh_flav_C"/>
    <property type="match status" value="1"/>
</dbReference>
<evidence type="ECO:0000313" key="18">
    <source>
        <dbReference type="EMBL" id="KAG0565106.1"/>
    </source>
</evidence>
<name>A0A8T0GZM3_CERPU</name>
<feature type="binding site" evidence="15">
    <location>
        <position position="61"/>
    </location>
    <ligand>
        <name>[2Fe-2S] cluster</name>
        <dbReference type="ChEBI" id="CHEBI:190135"/>
        <label>1</label>
    </ligand>
</feature>
<proteinExistence type="inferred from homology"/>
<evidence type="ECO:0000256" key="11">
    <source>
        <dbReference type="ARBA" id="ARBA00023027"/>
    </source>
</evidence>
<feature type="binding site" evidence="15">
    <location>
        <position position="123"/>
    </location>
    <ligand>
        <name>[2Fe-2S] cluster</name>
        <dbReference type="ChEBI" id="CHEBI:190135"/>
        <label>2</label>
    </ligand>
</feature>
<dbReference type="Pfam" id="PF00941">
    <property type="entry name" value="FAD_binding_5"/>
    <property type="match status" value="1"/>
</dbReference>
<dbReference type="InterPro" id="IPR016169">
    <property type="entry name" value="FAD-bd_PCMH_sub2"/>
</dbReference>
<comment type="cofactor">
    <cofactor evidence="12">
        <name>[2Fe-2S] cluster</name>
        <dbReference type="ChEBI" id="CHEBI:190135"/>
    </cofactor>
</comment>
<evidence type="ECO:0000256" key="15">
    <source>
        <dbReference type="PIRSR" id="PIRSR000127-3"/>
    </source>
</evidence>
<keyword evidence="9 15" id="KW-0408">Iron</keyword>
<dbReference type="FunFam" id="3.10.20.30:FF:000012">
    <property type="entry name" value="Xanthine dehydrogenase/oxidase"/>
    <property type="match status" value="1"/>
</dbReference>
<dbReference type="Pfam" id="PF03450">
    <property type="entry name" value="CO_deh_flav_C"/>
    <property type="match status" value="1"/>
</dbReference>
<dbReference type="SUPFAM" id="SSF56003">
    <property type="entry name" value="Molybdenum cofactor-binding domain"/>
    <property type="match status" value="1"/>
</dbReference>
<keyword evidence="4" id="KW-0285">Flavoprotein</keyword>
<feature type="binding site" evidence="15">
    <location>
        <position position="172"/>
    </location>
    <ligand>
        <name>[2Fe-2S] cluster</name>
        <dbReference type="ChEBI" id="CHEBI:190135"/>
        <label>2</label>
    </ligand>
</feature>
<reference evidence="18" key="1">
    <citation type="submission" date="2020-06" db="EMBL/GenBank/DDBJ databases">
        <title>WGS assembly of Ceratodon purpureus strain R40.</title>
        <authorList>
            <person name="Carey S.B."/>
            <person name="Jenkins J."/>
            <person name="Shu S."/>
            <person name="Lovell J.T."/>
            <person name="Sreedasyam A."/>
            <person name="Maumus F."/>
            <person name="Tiley G.P."/>
            <person name="Fernandez-Pozo N."/>
            <person name="Barry K."/>
            <person name="Chen C."/>
            <person name="Wang M."/>
            <person name="Lipzen A."/>
            <person name="Daum C."/>
            <person name="Saski C.A."/>
            <person name="Payton A.C."/>
            <person name="Mcbreen J.C."/>
            <person name="Conrad R.E."/>
            <person name="Kollar L.M."/>
            <person name="Olsson S."/>
            <person name="Huttunen S."/>
            <person name="Landis J.B."/>
            <person name="Wickett N.J."/>
            <person name="Johnson M.G."/>
            <person name="Rensing S.A."/>
            <person name="Grimwood J."/>
            <person name="Schmutz J."/>
            <person name="Mcdaniel S.F."/>
        </authorList>
    </citation>
    <scope>NUCLEOTIDE SEQUENCE</scope>
    <source>
        <strain evidence="18">R40</strain>
    </source>
</reference>
<feature type="binding site" evidence="15">
    <location>
        <position position="170"/>
    </location>
    <ligand>
        <name>[2Fe-2S] cluster</name>
        <dbReference type="ChEBI" id="CHEBI:190135"/>
        <label>2</label>
    </ligand>
</feature>
<feature type="domain" description="2Fe-2S ferredoxin-type" evidence="16">
    <location>
        <begin position="14"/>
        <end position="101"/>
    </location>
</feature>
<evidence type="ECO:0000256" key="1">
    <source>
        <dbReference type="ARBA" id="ARBA00001974"/>
    </source>
</evidence>
<keyword evidence="6 15" id="KW-0479">Metal-binding</keyword>
<dbReference type="GO" id="GO:0005506">
    <property type="term" value="F:iron ion binding"/>
    <property type="evidence" value="ECO:0007669"/>
    <property type="project" value="InterPro"/>
</dbReference>
<feature type="binding site" evidence="14">
    <location>
        <position position="391"/>
    </location>
    <ligand>
        <name>FAD</name>
        <dbReference type="ChEBI" id="CHEBI:57692"/>
    </ligand>
</feature>
<dbReference type="InterPro" id="IPR006058">
    <property type="entry name" value="2Fe2S_fd_BS"/>
</dbReference>
<evidence type="ECO:0000256" key="10">
    <source>
        <dbReference type="ARBA" id="ARBA00023014"/>
    </source>
</evidence>